<evidence type="ECO:0000313" key="2">
    <source>
        <dbReference type="Proteomes" id="UP000249986"/>
    </source>
</evidence>
<organism evidence="1 2">
    <name type="scientific">Clostridium perfringens</name>
    <dbReference type="NCBI Taxonomy" id="1502"/>
    <lineage>
        <taxon>Bacteria</taxon>
        <taxon>Bacillati</taxon>
        <taxon>Bacillota</taxon>
        <taxon>Clostridia</taxon>
        <taxon>Eubacteriales</taxon>
        <taxon>Clostridiaceae</taxon>
        <taxon>Clostridium</taxon>
    </lineage>
</organism>
<name>A0A2X2YAB1_CLOPF</name>
<dbReference type="Proteomes" id="UP000249986">
    <property type="component" value="Unassembled WGS sequence"/>
</dbReference>
<protein>
    <submittedName>
        <fullName evidence="1">Uncharacterized protein</fullName>
    </submittedName>
</protein>
<dbReference type="AlphaFoldDB" id="A0A2X2YAB1"/>
<gene>
    <name evidence="1" type="ORF">NCTC10719_01911</name>
</gene>
<accession>A0A2X2YAB1</accession>
<dbReference type="RefSeq" id="WP_111926648.1">
    <property type="nucleotide sequence ID" value="NZ_CP102306.1"/>
</dbReference>
<reference evidence="1 2" key="1">
    <citation type="submission" date="2018-06" db="EMBL/GenBank/DDBJ databases">
        <authorList>
            <consortium name="Pathogen Informatics"/>
            <person name="Doyle S."/>
        </authorList>
    </citation>
    <scope>NUCLEOTIDE SEQUENCE [LARGE SCALE GENOMIC DNA]</scope>
    <source>
        <strain evidence="1 2">NCTC10719</strain>
    </source>
</reference>
<sequence>MGKSNYVKKLEKENALYKRMWEKDVENLFIATGSFLNILSMSNVDEIKEEVFNTVNKIRNNF</sequence>
<dbReference type="EMBL" id="UAWG01000012">
    <property type="protein sequence ID" value="SQB60321.1"/>
    <property type="molecule type" value="Genomic_DNA"/>
</dbReference>
<evidence type="ECO:0000313" key="1">
    <source>
        <dbReference type="EMBL" id="SQB60321.1"/>
    </source>
</evidence>
<proteinExistence type="predicted"/>